<keyword evidence="2" id="KW-1185">Reference proteome</keyword>
<proteinExistence type="predicted"/>
<dbReference type="AlphaFoldDB" id="B7ANB8"/>
<organism evidence="1 2">
    <name type="scientific">[Bacteroides] pectinophilus ATCC 43243</name>
    <dbReference type="NCBI Taxonomy" id="483218"/>
    <lineage>
        <taxon>Bacteria</taxon>
        <taxon>Bacillati</taxon>
        <taxon>Bacillota</taxon>
        <taxon>Clostridia</taxon>
        <taxon>Eubacteriales</taxon>
    </lineage>
</organism>
<dbReference type="Proteomes" id="UP000003136">
    <property type="component" value="Unassembled WGS sequence"/>
</dbReference>
<comment type="caution">
    <text evidence="1">The sequence shown here is derived from an EMBL/GenBank/DDBJ whole genome shotgun (WGS) entry which is preliminary data.</text>
</comment>
<protein>
    <submittedName>
        <fullName evidence="1">Uncharacterized protein</fullName>
    </submittedName>
</protein>
<reference evidence="1 2" key="1">
    <citation type="submission" date="2008-11" db="EMBL/GenBank/DDBJ databases">
        <title>Draft genome sequence of Bacteroides pectinophilus (ATCC 43243).</title>
        <authorList>
            <person name="Sudarsanam P."/>
            <person name="Ley R."/>
            <person name="Guruge J."/>
            <person name="Turnbaugh P.J."/>
            <person name="Mahowald M."/>
            <person name="Liep D."/>
            <person name="Gordon J."/>
        </authorList>
    </citation>
    <scope>NUCLEOTIDE SEQUENCE [LARGE SCALE GENOMIC DNA]</scope>
    <source>
        <strain evidence="1 2">ATCC 43243</strain>
    </source>
</reference>
<sequence>MIDELPAAEAFCCFVIWHALHNMLNTGMDIRYYLKIFII</sequence>
<evidence type="ECO:0000313" key="2">
    <source>
        <dbReference type="Proteomes" id="UP000003136"/>
    </source>
</evidence>
<dbReference type="HOGENOM" id="CLU_3304940_0_0_9"/>
<dbReference type="EMBL" id="ABVQ01000031">
    <property type="protein sequence ID" value="EEC58829.1"/>
    <property type="molecule type" value="Genomic_DNA"/>
</dbReference>
<reference evidence="1 2" key="2">
    <citation type="submission" date="2008-11" db="EMBL/GenBank/DDBJ databases">
        <authorList>
            <person name="Fulton L."/>
            <person name="Clifton S."/>
            <person name="Fulton B."/>
            <person name="Xu J."/>
            <person name="Minx P."/>
            <person name="Pepin K.H."/>
            <person name="Johnson M."/>
            <person name="Bhonagiri V."/>
            <person name="Nash W.E."/>
            <person name="Mardis E.R."/>
            <person name="Wilson R.K."/>
        </authorList>
    </citation>
    <scope>NUCLEOTIDE SEQUENCE [LARGE SCALE GENOMIC DNA]</scope>
    <source>
        <strain evidence="1 2">ATCC 43243</strain>
    </source>
</reference>
<name>B7ANB8_9FIRM</name>
<accession>B7ANB8</accession>
<gene>
    <name evidence="1" type="ORF">BACPEC_00171</name>
</gene>
<evidence type="ECO:0000313" key="1">
    <source>
        <dbReference type="EMBL" id="EEC58829.1"/>
    </source>
</evidence>